<name>A0A1R3HIM7_COCAP</name>
<evidence type="ECO:0000313" key="3">
    <source>
        <dbReference type="Proteomes" id="UP000188268"/>
    </source>
</evidence>
<gene>
    <name evidence="2" type="ORF">CCACVL1_19068</name>
</gene>
<comment type="caution">
    <text evidence="2">The sequence shown here is derived from an EMBL/GenBank/DDBJ whole genome shotgun (WGS) entry which is preliminary data.</text>
</comment>
<dbReference type="AlphaFoldDB" id="A0A1R3HIM7"/>
<reference evidence="2 3" key="1">
    <citation type="submission" date="2013-09" db="EMBL/GenBank/DDBJ databases">
        <title>Corchorus capsularis genome sequencing.</title>
        <authorList>
            <person name="Alam M."/>
            <person name="Haque M.S."/>
            <person name="Islam M.S."/>
            <person name="Emdad E.M."/>
            <person name="Islam M.M."/>
            <person name="Ahmed B."/>
            <person name="Halim A."/>
            <person name="Hossen Q.M.M."/>
            <person name="Hossain M.Z."/>
            <person name="Ahmed R."/>
            <person name="Khan M.M."/>
            <person name="Islam R."/>
            <person name="Rashid M.M."/>
            <person name="Khan S.A."/>
            <person name="Rahman M.S."/>
            <person name="Alam M."/>
        </authorList>
    </citation>
    <scope>NUCLEOTIDE SEQUENCE [LARGE SCALE GENOMIC DNA]</scope>
    <source>
        <strain evidence="3">cv. CVL-1</strain>
        <tissue evidence="2">Whole seedling</tissue>
    </source>
</reference>
<dbReference type="EMBL" id="AWWV01011840">
    <property type="protein sequence ID" value="OMO70181.1"/>
    <property type="molecule type" value="Genomic_DNA"/>
</dbReference>
<accession>A0A1R3HIM7</accession>
<organism evidence="2 3">
    <name type="scientific">Corchorus capsularis</name>
    <name type="common">Jute</name>
    <dbReference type="NCBI Taxonomy" id="210143"/>
    <lineage>
        <taxon>Eukaryota</taxon>
        <taxon>Viridiplantae</taxon>
        <taxon>Streptophyta</taxon>
        <taxon>Embryophyta</taxon>
        <taxon>Tracheophyta</taxon>
        <taxon>Spermatophyta</taxon>
        <taxon>Magnoliopsida</taxon>
        <taxon>eudicotyledons</taxon>
        <taxon>Gunneridae</taxon>
        <taxon>Pentapetalae</taxon>
        <taxon>rosids</taxon>
        <taxon>malvids</taxon>
        <taxon>Malvales</taxon>
        <taxon>Malvaceae</taxon>
        <taxon>Grewioideae</taxon>
        <taxon>Apeibeae</taxon>
        <taxon>Corchorus</taxon>
    </lineage>
</organism>
<evidence type="ECO:0000256" key="1">
    <source>
        <dbReference type="SAM" id="MobiDB-lite"/>
    </source>
</evidence>
<proteinExistence type="predicted"/>
<dbReference type="Proteomes" id="UP000188268">
    <property type="component" value="Unassembled WGS sequence"/>
</dbReference>
<sequence>MATEYSVSTILKLSKVENKYEDRVLIEALQVLIMCFFEDCCRTFIDKREVDGEDRRHSHQYRYKGPLNPKG</sequence>
<protein>
    <submittedName>
        <fullName evidence="2">Uncharacterized protein</fullName>
    </submittedName>
</protein>
<keyword evidence="3" id="KW-1185">Reference proteome</keyword>
<feature type="region of interest" description="Disordered" evidence="1">
    <location>
        <begin position="51"/>
        <end position="71"/>
    </location>
</feature>
<dbReference type="Gramene" id="OMO70181">
    <property type="protein sequence ID" value="OMO70181"/>
    <property type="gene ID" value="CCACVL1_19068"/>
</dbReference>
<evidence type="ECO:0000313" key="2">
    <source>
        <dbReference type="EMBL" id="OMO70181.1"/>
    </source>
</evidence>